<dbReference type="SUPFAM" id="SSF63724">
    <property type="entry name" value="Cytolysin/lectin"/>
    <property type="match status" value="1"/>
</dbReference>
<dbReference type="Gene3D" id="2.60.270.20">
    <property type="entry name" value="Cytolysin/lectin"/>
    <property type="match status" value="1"/>
</dbReference>
<dbReference type="InterPro" id="IPR050677">
    <property type="entry name" value="Actinoporin_PFT"/>
</dbReference>
<evidence type="ECO:0000256" key="1">
    <source>
        <dbReference type="ARBA" id="ARBA00004175"/>
    </source>
</evidence>
<comment type="subcellular location">
    <subcellularLocation>
        <location evidence="2">Nematocyst</location>
    </subcellularLocation>
    <subcellularLocation>
        <location evidence="1">Target cell membrane</location>
    </subcellularLocation>
</comment>
<keyword evidence="4" id="KW-1053">Target membrane</keyword>
<dbReference type="AlphaFoldDB" id="A0A8T2MV38"/>
<keyword evidence="5" id="KW-0166">Nematocyst</keyword>
<dbReference type="OrthoDB" id="2304600at2759"/>
<accession>A0A8T2MV38</accession>
<evidence type="ECO:0000313" key="6">
    <source>
        <dbReference type="EMBL" id="KAG9331985.1"/>
    </source>
</evidence>
<evidence type="ECO:0000313" key="7">
    <source>
        <dbReference type="Proteomes" id="UP000824540"/>
    </source>
</evidence>
<evidence type="ECO:0000256" key="5">
    <source>
        <dbReference type="ARBA" id="ARBA00023331"/>
    </source>
</evidence>
<dbReference type="InterPro" id="IPR015926">
    <property type="entry name" value="Cytolysin/lectin"/>
</dbReference>
<proteinExistence type="predicted"/>
<reference evidence="6" key="1">
    <citation type="thesis" date="2021" institute="BYU ScholarsArchive" country="Provo, UT, USA">
        <title>Applications of and Algorithms for Genome Assembly and Genomic Analyses with an Emphasis on Marine Teleosts.</title>
        <authorList>
            <person name="Pickett B.D."/>
        </authorList>
    </citation>
    <scope>NUCLEOTIDE SEQUENCE</scope>
    <source>
        <strain evidence="6">HI-2016</strain>
    </source>
</reference>
<dbReference type="GO" id="GO:0044218">
    <property type="term" value="C:other organism cell membrane"/>
    <property type="evidence" value="ECO:0007669"/>
    <property type="project" value="UniProtKB-KW"/>
</dbReference>
<dbReference type="GO" id="GO:0042151">
    <property type="term" value="C:nematocyst"/>
    <property type="evidence" value="ECO:0007669"/>
    <property type="project" value="UniProtKB-SubCell"/>
</dbReference>
<dbReference type="EMBL" id="JAFBMS010000266">
    <property type="protein sequence ID" value="KAG9331985.1"/>
    <property type="molecule type" value="Genomic_DNA"/>
</dbReference>
<dbReference type="Proteomes" id="UP000824540">
    <property type="component" value="Unassembled WGS sequence"/>
</dbReference>
<sequence length="174" mass="19572">MGNRCATIYVENNTNDSKLINPQYYTDSGECKVHPECIVQPGAAQRCYFEKIPGAPCGAVGVMTYDIATLQDKAAERLAIMFSVPFSNFFFNRVIALGFFNLCQGCTKSLQNLMYEGPCQHFTRGMASHTKLKYKGNNYIIEGFMSDDDESVIRVEIRDANHSDQFGFGKKYQP</sequence>
<dbReference type="PANTHER" id="PTHR40388:SF2">
    <property type="entry name" value="ACTINOPORIN-LIKE PROTEIN"/>
    <property type="match status" value="1"/>
</dbReference>
<dbReference type="PANTHER" id="PTHR40388">
    <property type="entry name" value="BRYOPORIN"/>
    <property type="match status" value="1"/>
</dbReference>
<evidence type="ECO:0000256" key="3">
    <source>
        <dbReference type="ARBA" id="ARBA00022537"/>
    </source>
</evidence>
<evidence type="ECO:0000256" key="2">
    <source>
        <dbReference type="ARBA" id="ARBA00004532"/>
    </source>
</evidence>
<gene>
    <name evidence="6" type="ORF">JZ751_016261</name>
</gene>
<comment type="caution">
    <text evidence="6">The sequence shown here is derived from an EMBL/GenBank/DDBJ whole genome shotgun (WGS) entry which is preliminary data.</text>
</comment>
<keyword evidence="3" id="KW-1052">Target cell membrane</keyword>
<name>A0A8T2MV38_9TELE</name>
<protein>
    <submittedName>
        <fullName evidence="6">Uncharacterized protein</fullName>
    </submittedName>
</protein>
<keyword evidence="7" id="KW-1185">Reference proteome</keyword>
<organism evidence="6 7">
    <name type="scientific">Albula glossodonta</name>
    <name type="common">roundjaw bonefish</name>
    <dbReference type="NCBI Taxonomy" id="121402"/>
    <lineage>
        <taxon>Eukaryota</taxon>
        <taxon>Metazoa</taxon>
        <taxon>Chordata</taxon>
        <taxon>Craniata</taxon>
        <taxon>Vertebrata</taxon>
        <taxon>Euteleostomi</taxon>
        <taxon>Actinopterygii</taxon>
        <taxon>Neopterygii</taxon>
        <taxon>Teleostei</taxon>
        <taxon>Albuliformes</taxon>
        <taxon>Albulidae</taxon>
        <taxon>Albula</taxon>
    </lineage>
</organism>
<keyword evidence="4" id="KW-0472">Membrane</keyword>
<evidence type="ECO:0000256" key="4">
    <source>
        <dbReference type="ARBA" id="ARBA00023298"/>
    </source>
</evidence>